<keyword evidence="1" id="KW-1015">Disulfide bond</keyword>
<keyword evidence="2 3" id="KW-0482">Metalloprotease</keyword>
<dbReference type="PROSITE" id="PS51864">
    <property type="entry name" value="ASTACIN"/>
    <property type="match status" value="1"/>
</dbReference>
<dbReference type="GO" id="GO:0006508">
    <property type="term" value="P:proteolysis"/>
    <property type="evidence" value="ECO:0007669"/>
    <property type="project" value="UniProtKB-KW"/>
</dbReference>
<gene>
    <name evidence="6" type="ORF">TELCIR_03535</name>
</gene>
<feature type="active site" evidence="2">
    <location>
        <position position="285"/>
    </location>
</feature>
<feature type="compositionally biased region" description="Polar residues" evidence="4">
    <location>
        <begin position="73"/>
        <end position="92"/>
    </location>
</feature>
<evidence type="ECO:0000313" key="7">
    <source>
        <dbReference type="Proteomes" id="UP000230423"/>
    </source>
</evidence>
<accession>A0A2G9UW22</accession>
<dbReference type="InterPro" id="IPR001506">
    <property type="entry name" value="Peptidase_M12A"/>
</dbReference>
<feature type="binding site" evidence="2">
    <location>
        <position position="284"/>
    </location>
    <ligand>
        <name>Zn(2+)</name>
        <dbReference type="ChEBI" id="CHEBI:29105"/>
        <note>catalytic</note>
    </ligand>
</feature>
<feature type="binding site" evidence="2">
    <location>
        <position position="288"/>
    </location>
    <ligand>
        <name>Zn(2+)</name>
        <dbReference type="ChEBI" id="CHEBI:29105"/>
        <note>catalytic</note>
    </ligand>
</feature>
<feature type="domain" description="Peptidase M12A" evidence="5">
    <location>
        <begin position="193"/>
        <end position="388"/>
    </location>
</feature>
<sequence length="395" mass="44482">MLYECMPPPIHNDQLWVYLALRALIHKSVSKSSCQLFGMGLSTGKGDLARVLYSEPPTQPHELHEHAHAPRAPSNTHASPCRSNETWTTLPNIRSGQSDVRVKKRTLFSRGSRSCSDASIVRYETVGPVLPALTFPRIREVISAFVTLVDQPETPLFDLNDQRPYDDGDMGSDFVPGHRRPLENIRFKRGGGVGVASADDKWPGGRVPYVLSAAYTEKQRAVIARAIAGYQAKTCIRFVPKTAQDRDFIVISKLDGCYADFARVGGRQQVSLADECIDYATIVHELMHVIGFIHEHQREDRDGYVNILYQNILPGANSDFDKLSTLDLTYYGETYDYLSIMHYEKNEGSRNGQNTIEAKDARYMNLMGKSTDFSESDLKRVNRAYSCWGYMNRKG</sequence>
<dbReference type="PRINTS" id="PR00480">
    <property type="entry name" value="ASTACIN"/>
</dbReference>
<dbReference type="PANTHER" id="PTHR10127:SF798">
    <property type="entry name" value="ZINC METALLOPROTEINASE NAS-1"/>
    <property type="match status" value="1"/>
</dbReference>
<evidence type="ECO:0000256" key="2">
    <source>
        <dbReference type="PROSITE-ProRule" id="PRU01211"/>
    </source>
</evidence>
<dbReference type="InterPro" id="IPR024079">
    <property type="entry name" value="MetalloPept_cat_dom_sf"/>
</dbReference>
<proteinExistence type="predicted"/>
<organism evidence="6 7">
    <name type="scientific">Teladorsagia circumcincta</name>
    <name type="common">Brown stomach worm</name>
    <name type="synonym">Ostertagia circumcincta</name>
    <dbReference type="NCBI Taxonomy" id="45464"/>
    <lineage>
        <taxon>Eukaryota</taxon>
        <taxon>Metazoa</taxon>
        <taxon>Ecdysozoa</taxon>
        <taxon>Nematoda</taxon>
        <taxon>Chromadorea</taxon>
        <taxon>Rhabditida</taxon>
        <taxon>Rhabditina</taxon>
        <taxon>Rhabditomorpha</taxon>
        <taxon>Strongyloidea</taxon>
        <taxon>Trichostrongylidae</taxon>
        <taxon>Teladorsagia</taxon>
    </lineage>
</organism>
<dbReference type="InterPro" id="IPR006026">
    <property type="entry name" value="Peptidase_Metallo"/>
</dbReference>
<dbReference type="GO" id="GO:0004222">
    <property type="term" value="F:metalloendopeptidase activity"/>
    <property type="evidence" value="ECO:0007669"/>
    <property type="project" value="UniProtKB-UniRule"/>
</dbReference>
<feature type="region of interest" description="Disordered" evidence="4">
    <location>
        <begin position="58"/>
        <end position="92"/>
    </location>
</feature>
<dbReference type="Proteomes" id="UP000230423">
    <property type="component" value="Unassembled WGS sequence"/>
</dbReference>
<keyword evidence="7" id="KW-1185">Reference proteome</keyword>
<dbReference type="AlphaFoldDB" id="A0A2G9UW22"/>
<evidence type="ECO:0000256" key="3">
    <source>
        <dbReference type="RuleBase" id="RU361183"/>
    </source>
</evidence>
<name>A0A2G9UW22_TELCI</name>
<evidence type="ECO:0000256" key="4">
    <source>
        <dbReference type="SAM" id="MobiDB-lite"/>
    </source>
</evidence>
<protein>
    <recommendedName>
        <fullName evidence="3">Metalloendopeptidase</fullName>
        <ecNumber evidence="3">3.4.24.-</ecNumber>
    </recommendedName>
</protein>
<feature type="binding site" evidence="2">
    <location>
        <position position="294"/>
    </location>
    <ligand>
        <name>Zn(2+)</name>
        <dbReference type="ChEBI" id="CHEBI:29105"/>
        <note>catalytic</note>
    </ligand>
</feature>
<evidence type="ECO:0000256" key="1">
    <source>
        <dbReference type="ARBA" id="ARBA00023157"/>
    </source>
</evidence>
<keyword evidence="2 3" id="KW-0645">Protease</keyword>
<dbReference type="EMBL" id="KZ345276">
    <property type="protein sequence ID" value="PIO74458.1"/>
    <property type="molecule type" value="Genomic_DNA"/>
</dbReference>
<evidence type="ECO:0000259" key="5">
    <source>
        <dbReference type="PROSITE" id="PS51864"/>
    </source>
</evidence>
<dbReference type="SUPFAM" id="SSF55486">
    <property type="entry name" value="Metalloproteases ('zincins'), catalytic domain"/>
    <property type="match status" value="1"/>
</dbReference>
<comment type="cofactor">
    <cofactor evidence="2 3">
        <name>Zn(2+)</name>
        <dbReference type="ChEBI" id="CHEBI:29105"/>
    </cofactor>
    <text evidence="2 3">Binds 1 zinc ion per subunit.</text>
</comment>
<dbReference type="GO" id="GO:0008270">
    <property type="term" value="F:zinc ion binding"/>
    <property type="evidence" value="ECO:0007669"/>
    <property type="project" value="UniProtKB-UniRule"/>
</dbReference>
<dbReference type="PANTHER" id="PTHR10127">
    <property type="entry name" value="DISCOIDIN, CUB, EGF, LAMININ , AND ZINC METALLOPROTEASE DOMAIN CONTAINING"/>
    <property type="match status" value="1"/>
</dbReference>
<dbReference type="InterPro" id="IPR034035">
    <property type="entry name" value="Astacin-like_dom"/>
</dbReference>
<comment type="caution">
    <text evidence="2">Lacks conserved residue(s) required for the propagation of feature annotation.</text>
</comment>
<dbReference type="Pfam" id="PF01400">
    <property type="entry name" value="Astacin"/>
    <property type="match status" value="1"/>
</dbReference>
<dbReference type="SMART" id="SM00235">
    <property type="entry name" value="ZnMc"/>
    <property type="match status" value="1"/>
</dbReference>
<reference evidence="6 7" key="1">
    <citation type="submission" date="2015-09" db="EMBL/GenBank/DDBJ databases">
        <title>Draft genome of the parasitic nematode Teladorsagia circumcincta isolate WARC Sus (inbred).</title>
        <authorList>
            <person name="Mitreva M."/>
        </authorList>
    </citation>
    <scope>NUCLEOTIDE SEQUENCE [LARGE SCALE GENOMIC DNA]</scope>
    <source>
        <strain evidence="6 7">S</strain>
    </source>
</reference>
<keyword evidence="2 3" id="KW-0479">Metal-binding</keyword>
<evidence type="ECO:0000313" key="6">
    <source>
        <dbReference type="EMBL" id="PIO74458.1"/>
    </source>
</evidence>
<keyword evidence="2 3" id="KW-0378">Hydrolase</keyword>
<keyword evidence="2 3" id="KW-0862">Zinc</keyword>
<dbReference type="EC" id="3.4.24.-" evidence="3"/>
<dbReference type="OrthoDB" id="291007at2759"/>
<dbReference type="CDD" id="cd04280">
    <property type="entry name" value="ZnMc_astacin_like"/>
    <property type="match status" value="1"/>
</dbReference>
<dbReference type="Gene3D" id="3.40.390.10">
    <property type="entry name" value="Collagenase (Catalytic Domain)"/>
    <property type="match status" value="1"/>
</dbReference>